<accession>A0A4S3IYJ4</accession>
<dbReference type="EMBL" id="SOSA01001332">
    <property type="protein sequence ID" value="THC87262.1"/>
    <property type="molecule type" value="Genomic_DNA"/>
</dbReference>
<protein>
    <submittedName>
        <fullName evidence="1">Uncharacterized protein</fullName>
    </submittedName>
</protein>
<organism evidence="1 2">
    <name type="scientific">Aspergillus tanneri</name>
    <dbReference type="NCBI Taxonomy" id="1220188"/>
    <lineage>
        <taxon>Eukaryota</taxon>
        <taxon>Fungi</taxon>
        <taxon>Dikarya</taxon>
        <taxon>Ascomycota</taxon>
        <taxon>Pezizomycotina</taxon>
        <taxon>Eurotiomycetes</taxon>
        <taxon>Eurotiomycetidae</taxon>
        <taxon>Eurotiales</taxon>
        <taxon>Aspergillaceae</taxon>
        <taxon>Aspergillus</taxon>
        <taxon>Aspergillus subgen. Circumdati</taxon>
    </lineage>
</organism>
<name>A0A4S3IYJ4_9EURO</name>
<gene>
    <name evidence="1" type="ORF">EYZ11_013291</name>
</gene>
<evidence type="ECO:0000313" key="2">
    <source>
        <dbReference type="Proteomes" id="UP000308092"/>
    </source>
</evidence>
<dbReference type="Pfam" id="PF14223">
    <property type="entry name" value="Retrotran_gag_2"/>
    <property type="match status" value="1"/>
</dbReference>
<keyword evidence="2" id="KW-1185">Reference proteome</keyword>
<reference evidence="1 2" key="1">
    <citation type="submission" date="2019-03" db="EMBL/GenBank/DDBJ databases">
        <title>The genome sequence of a newly discovered highly antifungal drug resistant Aspergillus species, Aspergillus tanneri NIH 1004.</title>
        <authorList>
            <person name="Mounaud S."/>
            <person name="Singh I."/>
            <person name="Joardar V."/>
            <person name="Pakala S."/>
            <person name="Pakala S."/>
            <person name="Venepally P."/>
            <person name="Hoover J."/>
            <person name="Nierman W."/>
            <person name="Chung J."/>
            <person name="Losada L."/>
        </authorList>
    </citation>
    <scope>NUCLEOTIDE SEQUENCE [LARGE SCALE GENOMIC DNA]</scope>
    <source>
        <strain evidence="1 2">NIH1004</strain>
    </source>
</reference>
<dbReference type="Proteomes" id="UP000308092">
    <property type="component" value="Unassembled WGS sequence"/>
</dbReference>
<sequence>MATDIPRPKDAKSSQISRFCKIQGCWTVVEETQKRLDKPEELERLLENKTWASQDALAQRYITENIQQSDMTTVRDYRSSGEIWTYLMEKYEKATKYDAMVLLQRITAWRKDPKVDLEASLQELEQWNADLYEISNKKHKFDEEMVLTMFLNGLPQEYGFIRDALVANATMERRLVLSRLQQNEQELSTNNEEILDESANRV</sequence>
<dbReference type="VEuPathDB" id="FungiDB:EYZ11_013291"/>
<proteinExistence type="predicted"/>
<dbReference type="AlphaFoldDB" id="A0A4S3IYJ4"/>
<evidence type="ECO:0000313" key="1">
    <source>
        <dbReference type="EMBL" id="THC87262.1"/>
    </source>
</evidence>
<comment type="caution">
    <text evidence="1">The sequence shown here is derived from an EMBL/GenBank/DDBJ whole genome shotgun (WGS) entry which is preliminary data.</text>
</comment>